<reference evidence="5 6" key="1">
    <citation type="submission" date="2013-12" db="EMBL/GenBank/DDBJ databases">
        <title>A Varibaculum cambriense genome reconstructed from a premature infant gut community with otherwise low bacterial novelty that shifts toward anaerobic metabolism during the third week of life.</title>
        <authorList>
            <person name="Brown C.T."/>
            <person name="Sharon I."/>
            <person name="Thomas B.C."/>
            <person name="Castelle C.J."/>
            <person name="Morowitz M.J."/>
            <person name="Banfield J.F."/>
        </authorList>
    </citation>
    <scope>NUCLEOTIDE SEQUENCE [LARGE SCALE GENOMIC DNA]</scope>
    <source>
        <strain evidence="6">DORA_17_25</strain>
    </source>
</reference>
<feature type="domain" description="Trimeric autotransporter adhesin YadA-like head" evidence="2">
    <location>
        <begin position="547"/>
        <end position="573"/>
    </location>
</feature>
<evidence type="ECO:0000259" key="2">
    <source>
        <dbReference type="Pfam" id="PF05658"/>
    </source>
</evidence>
<evidence type="ECO:0000313" key="6">
    <source>
        <dbReference type="Proteomes" id="UP000018840"/>
    </source>
</evidence>
<dbReference type="Proteomes" id="UP000018840">
    <property type="component" value="Unassembled WGS sequence"/>
</dbReference>
<evidence type="ECO:0000259" key="4">
    <source>
        <dbReference type="Pfam" id="PF13018"/>
    </source>
</evidence>
<feature type="domain" description="Trimeric autotransporter adhesin YadA-like head" evidence="2">
    <location>
        <begin position="183"/>
        <end position="207"/>
    </location>
</feature>
<feature type="domain" description="Trimeric autotransporter adhesin YadA-like head" evidence="2">
    <location>
        <begin position="262"/>
        <end position="286"/>
    </location>
</feature>
<dbReference type="InterPro" id="IPR008635">
    <property type="entry name" value="Coiled_stalk_dom"/>
</dbReference>
<dbReference type="Gene3D" id="2.150.10.10">
    <property type="entry name" value="Serralysin-like metalloprotease, C-terminal"/>
    <property type="match status" value="4"/>
</dbReference>
<dbReference type="InterPro" id="IPR011049">
    <property type="entry name" value="Serralysin-like_metalloprot_C"/>
</dbReference>
<dbReference type="AlphaFoldDB" id="W1U5N5"/>
<feature type="domain" description="Trimeric autotransporter adhesin YadA-like head" evidence="2">
    <location>
        <begin position="500"/>
        <end position="524"/>
    </location>
</feature>
<feature type="domain" description="Trimeric autotransporter adhesin YadA-like stalk" evidence="3">
    <location>
        <begin position="370"/>
        <end position="398"/>
    </location>
</feature>
<dbReference type="CDD" id="cd12820">
    <property type="entry name" value="LbR_YadA-like"/>
    <property type="match status" value="2"/>
</dbReference>
<dbReference type="Pfam" id="PF13018">
    <property type="entry name" value="ESPR"/>
    <property type="match status" value="1"/>
</dbReference>
<dbReference type="RefSeq" id="WP_024048002.1">
    <property type="nucleotide sequence ID" value="NZ_AZMC01000187.1"/>
</dbReference>
<evidence type="ECO:0000256" key="1">
    <source>
        <dbReference type="SAM" id="Phobius"/>
    </source>
</evidence>
<feature type="transmembrane region" description="Helical" evidence="1">
    <location>
        <begin position="38"/>
        <end position="62"/>
    </location>
</feature>
<dbReference type="GO" id="GO:0019867">
    <property type="term" value="C:outer membrane"/>
    <property type="evidence" value="ECO:0007669"/>
    <property type="project" value="InterPro"/>
</dbReference>
<protein>
    <submittedName>
        <fullName evidence="5">Outer membrane protein</fullName>
    </submittedName>
</protein>
<sequence length="781" mass="83176">MNKIYKLVWSKVRSAWVVTSEIAKGHGKDSSSGRNRKLLRSGVVMALLGSFFTVGMPSVAALTQEEENSIVNAIMQRLETERKTPHYLSVYVSKDKKGANYNNDAASDLHSIAVGENTQTNSDSIAIGYNATVYNKKTLMDNWWNGVNHPWWKSDTSYYNLKDLSEIDESKFNNEWSVDYLRGRHSVAIGTYSRANDTMTIAIGYKARAGIPGGMNTVAPQIAIGALAEASGVDSIALGAGATSRTYAGVSIGYGAFNYGPGYYGIAIGQFSRTEQEGGIAMGQRARVQGEYGLALGNSTRVMGGQGNVALGYGSVADRTIYYPPYLAEDKGVMDTMEGQQGVVSIGNSNTIWNPDDKPEGPKPALSKRQLINLAAGTEDSDAVNVAQLKAVNNKADKLDKRISEEKAHYFSVSGVSRDDRSNYHNNATNGVEKSLAIGEYVVANDYSVAIGYGAKNNFDTEYKNGQTVKRTHYYSMGLLKDRVGSPRFNGEWAYDKIRGSHTVAIGDRASTNDTMGIAIGYKASAGKLGTNNAVAPQIAVGALAEASGSSTIAVGEGATAEMDSSIAIGTGAYAKPTGSEDIHSIAFGTYSRSEATESMAFGHHAKALTNRSIAIGAGSEAKASSGVALGYSSVADRARSLDPYLKGEGKVSDTVYGTLGAVSIGNPYGDRLYDNIRVGWYAEKGTRQLTNLAAGSEDSDAVNVAQLRVIDDKKANLDASNLTKASDKSAWATVLGTGTITQNDANLVTGDTVYQYIKNNVKATKVTVDGKEESQDGNLK</sequence>
<dbReference type="SUPFAM" id="SSF101967">
    <property type="entry name" value="Adhesin YadA, collagen-binding domain"/>
    <property type="match status" value="2"/>
</dbReference>
<dbReference type="InterPro" id="IPR008640">
    <property type="entry name" value="Adhesin_Head_dom"/>
</dbReference>
<dbReference type="EMBL" id="AZMC01000187">
    <property type="protein sequence ID" value="ETI88840.1"/>
    <property type="molecule type" value="Genomic_DNA"/>
</dbReference>
<accession>W1U5N5</accession>
<feature type="domain" description="ESPR" evidence="4">
    <location>
        <begin position="1"/>
        <end position="48"/>
    </location>
</feature>
<feature type="domain" description="Trimeric autotransporter adhesin YadA-like head" evidence="2">
    <location>
        <begin position="222"/>
        <end position="242"/>
    </location>
</feature>
<evidence type="ECO:0000259" key="3">
    <source>
        <dbReference type="Pfam" id="PF05662"/>
    </source>
</evidence>
<feature type="domain" description="Trimeric autotransporter adhesin YadA-like stalk" evidence="3">
    <location>
        <begin position="689"/>
        <end position="709"/>
    </location>
</feature>
<comment type="caution">
    <text evidence="5">The sequence shown here is derived from an EMBL/GenBank/DDBJ whole genome shotgun (WGS) entry which is preliminary data.</text>
</comment>
<name>W1U5N5_9FIRM</name>
<keyword evidence="1" id="KW-0812">Transmembrane</keyword>
<dbReference type="InterPro" id="IPR024973">
    <property type="entry name" value="ESPR"/>
</dbReference>
<keyword evidence="1" id="KW-0472">Membrane</keyword>
<keyword evidence="1" id="KW-1133">Transmembrane helix</keyword>
<feature type="non-terminal residue" evidence="5">
    <location>
        <position position="781"/>
    </location>
</feature>
<evidence type="ECO:0000313" key="5">
    <source>
        <dbReference type="EMBL" id="ETI88840.1"/>
    </source>
</evidence>
<dbReference type="Pfam" id="PF05662">
    <property type="entry name" value="YadA_stalk"/>
    <property type="match status" value="2"/>
</dbReference>
<proteinExistence type="predicted"/>
<dbReference type="Pfam" id="PF05658">
    <property type="entry name" value="YadA_head"/>
    <property type="match status" value="7"/>
</dbReference>
<gene>
    <name evidence="5" type="ORF">Q612_NSC00187G0002</name>
</gene>
<feature type="domain" description="Trimeric autotransporter adhesin YadA-like head" evidence="2">
    <location>
        <begin position="596"/>
        <end position="620"/>
    </location>
</feature>
<organism evidence="5 6">
    <name type="scientific">Negativicoccus succinicivorans DORA_17_25</name>
    <dbReference type="NCBI Taxonomy" id="1403945"/>
    <lineage>
        <taxon>Bacteria</taxon>
        <taxon>Bacillati</taxon>
        <taxon>Bacillota</taxon>
        <taxon>Negativicutes</taxon>
        <taxon>Veillonellales</taxon>
        <taxon>Veillonellaceae</taxon>
        <taxon>Negativicoccus</taxon>
    </lineage>
</organism>
<feature type="domain" description="Trimeric autotransporter adhesin YadA-like head" evidence="2">
    <location>
        <begin position="110"/>
        <end position="131"/>
    </location>
</feature>